<comment type="subcellular location">
    <subcellularLocation>
        <location evidence="2">Cell inner membrane</location>
        <topology evidence="2">Peripheral membrane protein</topology>
        <orientation evidence="2">Periplasmic side</orientation>
    </subcellularLocation>
    <subcellularLocation>
        <location evidence="1">Periplasm</location>
    </subcellularLocation>
</comment>
<dbReference type="InterPro" id="IPR031811">
    <property type="entry name" value="ALGX/ALGJ_SGNH-like"/>
</dbReference>
<reference evidence="16 17" key="1">
    <citation type="submission" date="2021-04" db="EMBL/GenBank/DDBJ databases">
        <title>Pseudomonas boanensis sp. nov., a bacterium isolated from river water used for household purposes in Boane District, Mozambique.</title>
        <authorList>
            <person name="Nicklasson M."/>
            <person name="Martin-Rodriguez A.J."/>
            <person name="Thorell K."/>
            <person name="Neves L."/>
            <person name="Mussagy A."/>
            <person name="Rydberg H.A."/>
            <person name="Hernroth B."/>
            <person name="Svensson-Stadler L."/>
            <person name="Sjoling A."/>
        </authorList>
    </citation>
    <scope>NUCLEOTIDE SEQUENCE [LARGE SCALE GENOMIC DNA]</scope>
    <source>
        <strain evidence="16 17">DB1</strain>
    </source>
</reference>
<keyword evidence="8" id="KW-0808">Transferase</keyword>
<keyword evidence="10" id="KW-0574">Periplasm</keyword>
<dbReference type="RefSeq" id="WP_215378083.1">
    <property type="nucleotide sequence ID" value="NZ_JAGTIS010000011.1"/>
</dbReference>
<comment type="similarity">
    <text evidence="4">Belongs to the AlgJ family.</text>
</comment>
<keyword evidence="7" id="KW-0997">Cell inner membrane</keyword>
<keyword evidence="13" id="KW-0012">Acyltransferase</keyword>
<feature type="domain" description="AlgX/AlgJ SGNH hydrolase-like" evidence="15">
    <location>
        <begin position="81"/>
        <end position="346"/>
    </location>
</feature>
<accession>A0ABS5XKF0</accession>
<evidence type="ECO:0000256" key="1">
    <source>
        <dbReference type="ARBA" id="ARBA00004418"/>
    </source>
</evidence>
<evidence type="ECO:0000256" key="5">
    <source>
        <dbReference type="ARBA" id="ARBA00016086"/>
    </source>
</evidence>
<keyword evidence="12" id="KW-0472">Membrane</keyword>
<evidence type="ECO:0000256" key="3">
    <source>
        <dbReference type="ARBA" id="ARBA00005182"/>
    </source>
</evidence>
<evidence type="ECO:0000313" key="16">
    <source>
        <dbReference type="EMBL" id="MBT8768147.1"/>
    </source>
</evidence>
<evidence type="ECO:0000256" key="13">
    <source>
        <dbReference type="ARBA" id="ARBA00023315"/>
    </source>
</evidence>
<keyword evidence="11" id="KW-0016">Alginate biosynthesis</keyword>
<gene>
    <name evidence="16" type="ORF">J7302_18730</name>
</gene>
<dbReference type="CDD" id="cd14442">
    <property type="entry name" value="AlgJ_like"/>
    <property type="match status" value="1"/>
</dbReference>
<dbReference type="InterPro" id="IPR034657">
    <property type="entry name" value="AlgJ"/>
</dbReference>
<evidence type="ECO:0000256" key="14">
    <source>
        <dbReference type="ARBA" id="ARBA00031031"/>
    </source>
</evidence>
<evidence type="ECO:0000256" key="2">
    <source>
        <dbReference type="ARBA" id="ARBA00004587"/>
    </source>
</evidence>
<sequence>MNRTLNLLYILLFAGLLLTLNLLSMRGVFGFSAAQDTPVLNGKLAQAFEKHYDAEFPVKQPGTNLWALLDFKLFGEGRQGVLIGENGWLYSDEEFDPVADGTRHLRDNLALIQGVRDELARHKVELVLAIVPAKSRLYPEHVGDSTPTALREDLYPRFLGAAHKAGIIAPDLFASLEQAKDQGQVFLRTDTHWTPLGAEVVAGRLGQAVTKAMTLRGAPQHYITQNEGSETYKGDLTRFLPLDPLFEELMPAPDHLQKRATRAADEAASAGDALFAETEVPVALVGTSYSANDRWNFAGALRQALQRDLVNHAEDGHGPILPMLKYLKSDELKNTPPQLVIWEFPERYLPMASDLSDFDPEWVASLRKGGTTDERLAARTGH</sequence>
<evidence type="ECO:0000256" key="12">
    <source>
        <dbReference type="ARBA" id="ARBA00023136"/>
    </source>
</evidence>
<evidence type="ECO:0000256" key="4">
    <source>
        <dbReference type="ARBA" id="ARBA00006038"/>
    </source>
</evidence>
<evidence type="ECO:0000256" key="11">
    <source>
        <dbReference type="ARBA" id="ARBA00022841"/>
    </source>
</evidence>
<evidence type="ECO:0000256" key="10">
    <source>
        <dbReference type="ARBA" id="ARBA00022764"/>
    </source>
</evidence>
<dbReference type="Proteomes" id="UP001519667">
    <property type="component" value="Unassembled WGS sequence"/>
</dbReference>
<evidence type="ECO:0000259" key="15">
    <source>
        <dbReference type="Pfam" id="PF16822"/>
    </source>
</evidence>
<evidence type="ECO:0000256" key="9">
    <source>
        <dbReference type="ARBA" id="ARBA00022729"/>
    </source>
</evidence>
<keyword evidence="9" id="KW-0732">Signal</keyword>
<evidence type="ECO:0000256" key="8">
    <source>
        <dbReference type="ARBA" id="ARBA00022679"/>
    </source>
</evidence>
<keyword evidence="17" id="KW-1185">Reference proteome</keyword>
<proteinExistence type="inferred from homology"/>
<protein>
    <recommendedName>
        <fullName evidence="5">Probable alginate O-acetylase AlgJ</fullName>
    </recommendedName>
    <alternativeName>
        <fullName evidence="14">Alginate biosynthesis protein AlgJ</fullName>
    </alternativeName>
</protein>
<keyword evidence="6" id="KW-1003">Cell membrane</keyword>
<organism evidence="16 17">
    <name type="scientific">Metapseudomonas boanensis</name>
    <dbReference type="NCBI Taxonomy" id="2822138"/>
    <lineage>
        <taxon>Bacteria</taxon>
        <taxon>Pseudomonadati</taxon>
        <taxon>Pseudomonadota</taxon>
        <taxon>Gammaproteobacteria</taxon>
        <taxon>Pseudomonadales</taxon>
        <taxon>Pseudomonadaceae</taxon>
        <taxon>Metapseudomonas</taxon>
    </lineage>
</organism>
<comment type="caution">
    <text evidence="16">The sequence shown here is derived from an EMBL/GenBank/DDBJ whole genome shotgun (WGS) entry which is preliminary data.</text>
</comment>
<name>A0ABS5XKF0_9GAMM</name>
<evidence type="ECO:0000313" key="17">
    <source>
        <dbReference type="Proteomes" id="UP001519667"/>
    </source>
</evidence>
<evidence type="ECO:0000256" key="7">
    <source>
        <dbReference type="ARBA" id="ARBA00022519"/>
    </source>
</evidence>
<evidence type="ECO:0000256" key="6">
    <source>
        <dbReference type="ARBA" id="ARBA00022475"/>
    </source>
</evidence>
<comment type="pathway">
    <text evidence="3">Glycan biosynthesis; alginate biosynthesis.</text>
</comment>
<dbReference type="Pfam" id="PF16822">
    <property type="entry name" value="ALGX"/>
    <property type="match status" value="1"/>
</dbReference>
<dbReference type="EMBL" id="JAGTIS010000011">
    <property type="protein sequence ID" value="MBT8768147.1"/>
    <property type="molecule type" value="Genomic_DNA"/>
</dbReference>